<proteinExistence type="predicted"/>
<evidence type="ECO:0000313" key="1">
    <source>
        <dbReference type="EMBL" id="XIA19145.1"/>
    </source>
</evidence>
<dbReference type="EMBL" id="CP170721">
    <property type="protein sequence ID" value="XIA19145.1"/>
    <property type="molecule type" value="Genomic_DNA"/>
</dbReference>
<dbReference type="AlphaFoldDB" id="A0AB74URG8"/>
<gene>
    <name evidence="1" type="ORF">ACFYG5_03100</name>
</gene>
<name>A0AB74URG8_9GAMM</name>
<sequence>MTRADYYQRRHDARRAIRARDLLPRDPYTTWQDRERAQQWVQACVARLPGHAYARPYGFIDRQTRMMLCAEFPRWTMRRTDLWHKRQREAMRARIAAIVEPLGPSIVEQNIAAAEARRVA</sequence>
<organism evidence="1">
    <name type="scientific">Rhodanobacter sp. FW102-FHT14D07</name>
    <dbReference type="NCBI Taxonomy" id="3351462"/>
    <lineage>
        <taxon>Bacteria</taxon>
        <taxon>Pseudomonadati</taxon>
        <taxon>Pseudomonadota</taxon>
        <taxon>Gammaproteobacteria</taxon>
        <taxon>Lysobacterales</taxon>
        <taxon>Rhodanobacteraceae</taxon>
        <taxon>Rhodanobacter</taxon>
    </lineage>
</organism>
<accession>A0AB74URG8</accession>
<dbReference type="RefSeq" id="WP_395119672.1">
    <property type="nucleotide sequence ID" value="NZ_CP170721.1"/>
</dbReference>
<reference evidence="1" key="1">
    <citation type="submission" date="2024-10" db="EMBL/GenBank/DDBJ databases">
        <authorList>
            <person name="Lesea H.P."/>
            <person name="Kuehl J.V."/>
            <person name="Chandonia J.-M."/>
        </authorList>
    </citation>
    <scope>NUCLEOTIDE SEQUENCE</scope>
    <source>
        <strain evidence="1">FW102-FHT14D07</strain>
    </source>
</reference>
<protein>
    <submittedName>
        <fullName evidence="1">Uncharacterized protein</fullName>
    </submittedName>
</protein>